<name>A0A392UAH1_9FABA</name>
<feature type="non-terminal residue" evidence="1">
    <location>
        <position position="1"/>
    </location>
</feature>
<sequence length="35" mass="4003">SKEEAFFDSKGWLDSDCEDDFYSVNGGKDAFQYSD</sequence>
<proteinExistence type="predicted"/>
<dbReference type="AlphaFoldDB" id="A0A392UAH1"/>
<evidence type="ECO:0000313" key="2">
    <source>
        <dbReference type="Proteomes" id="UP000265520"/>
    </source>
</evidence>
<dbReference type="EMBL" id="LXQA010755825">
    <property type="protein sequence ID" value="MCI69430.1"/>
    <property type="molecule type" value="Genomic_DNA"/>
</dbReference>
<evidence type="ECO:0000313" key="1">
    <source>
        <dbReference type="EMBL" id="MCI69430.1"/>
    </source>
</evidence>
<organism evidence="1 2">
    <name type="scientific">Trifolium medium</name>
    <dbReference type="NCBI Taxonomy" id="97028"/>
    <lineage>
        <taxon>Eukaryota</taxon>
        <taxon>Viridiplantae</taxon>
        <taxon>Streptophyta</taxon>
        <taxon>Embryophyta</taxon>
        <taxon>Tracheophyta</taxon>
        <taxon>Spermatophyta</taxon>
        <taxon>Magnoliopsida</taxon>
        <taxon>eudicotyledons</taxon>
        <taxon>Gunneridae</taxon>
        <taxon>Pentapetalae</taxon>
        <taxon>rosids</taxon>
        <taxon>fabids</taxon>
        <taxon>Fabales</taxon>
        <taxon>Fabaceae</taxon>
        <taxon>Papilionoideae</taxon>
        <taxon>50 kb inversion clade</taxon>
        <taxon>NPAAA clade</taxon>
        <taxon>Hologalegina</taxon>
        <taxon>IRL clade</taxon>
        <taxon>Trifolieae</taxon>
        <taxon>Trifolium</taxon>
    </lineage>
</organism>
<dbReference type="Proteomes" id="UP000265520">
    <property type="component" value="Unassembled WGS sequence"/>
</dbReference>
<dbReference type="InterPro" id="IPR038947">
    <property type="entry name" value="At3g27210-like"/>
</dbReference>
<comment type="caution">
    <text evidence="1">The sequence shown here is derived from an EMBL/GenBank/DDBJ whole genome shotgun (WGS) entry which is preliminary data.</text>
</comment>
<reference evidence="1 2" key="1">
    <citation type="journal article" date="2018" name="Front. Plant Sci.">
        <title>Red Clover (Trifolium pratense) and Zigzag Clover (T. medium) - A Picture of Genomic Similarities and Differences.</title>
        <authorList>
            <person name="Dluhosova J."/>
            <person name="Istvanek J."/>
            <person name="Nedelnik J."/>
            <person name="Repkova J."/>
        </authorList>
    </citation>
    <scope>NUCLEOTIDE SEQUENCE [LARGE SCALE GENOMIC DNA]</scope>
    <source>
        <strain evidence="2">cv. 10/8</strain>
        <tissue evidence="1">Leaf</tissue>
    </source>
</reference>
<accession>A0A392UAH1</accession>
<dbReference type="PANTHER" id="PTHR34280:SF2">
    <property type="entry name" value="OS01G0920100 PROTEIN"/>
    <property type="match status" value="1"/>
</dbReference>
<keyword evidence="2" id="KW-1185">Reference proteome</keyword>
<dbReference type="PANTHER" id="PTHR34280">
    <property type="entry name" value="OS01G0920100 PROTEIN"/>
    <property type="match status" value="1"/>
</dbReference>
<protein>
    <submittedName>
        <fullName evidence="1">Uncharacterized protein</fullName>
    </submittedName>
</protein>